<gene>
    <name evidence="3" type="ORF">ACET3X_007070</name>
</gene>
<feature type="domain" description="Hypervirulence associated protein TUDOR" evidence="2">
    <location>
        <begin position="270"/>
        <end position="328"/>
    </location>
</feature>
<sequence length="331" mass="37113">MYRTLFPRSLSFAVAYRAPCVTITPSRFATRSVSSKMPSQTNDKYTDPELRDEVKEEIQAGGKGGAPGQWSARKAQMMASEYKKRGGGYTTDKKDKSAKHLDQWTEEDWQTKEGSGNAKDGNGLEHRYLPKKAWEQMSEKEKEETDERKQEGSKEGKQHVANTSKASRARRDASKDDSTNTYTKIEKKSKTDCTTQWDDPDHMKNDQREYQKFLEANRKSRSGAQDEHPGTKRGRGANAEAPSKKQKSAGGKRDQPIGAAGDKTRVPKKGQKVQWHSLPGYIDGEVVEVLYEGKTVDGKSVKASKEDPRVVLRSDSSGKICVHKPEAVYFD</sequence>
<dbReference type="InterPro" id="IPR021331">
    <property type="entry name" value="Hva1_TUDOR"/>
</dbReference>
<feature type="compositionally biased region" description="Basic and acidic residues" evidence="1">
    <location>
        <begin position="91"/>
        <end position="103"/>
    </location>
</feature>
<evidence type="ECO:0000256" key="1">
    <source>
        <dbReference type="SAM" id="MobiDB-lite"/>
    </source>
</evidence>
<dbReference type="EMBL" id="JBHGVX010000006">
    <property type="protein sequence ID" value="KAL1795254.1"/>
    <property type="molecule type" value="Genomic_DNA"/>
</dbReference>
<evidence type="ECO:0000313" key="4">
    <source>
        <dbReference type="Proteomes" id="UP001578633"/>
    </source>
</evidence>
<feature type="compositionally biased region" description="Basic and acidic residues" evidence="1">
    <location>
        <begin position="169"/>
        <end position="191"/>
    </location>
</feature>
<proteinExistence type="predicted"/>
<comment type="caution">
    <text evidence="3">The sequence shown here is derived from an EMBL/GenBank/DDBJ whole genome shotgun (WGS) entry which is preliminary data.</text>
</comment>
<protein>
    <recommendedName>
        <fullName evidence="2">Hypervirulence associated protein TUDOR domain-containing protein</fullName>
    </recommendedName>
</protein>
<feature type="compositionally biased region" description="Basic and acidic residues" evidence="1">
    <location>
        <begin position="44"/>
        <end position="58"/>
    </location>
</feature>
<organism evidence="3 4">
    <name type="scientific">Alternaria dauci</name>
    <dbReference type="NCBI Taxonomy" id="48095"/>
    <lineage>
        <taxon>Eukaryota</taxon>
        <taxon>Fungi</taxon>
        <taxon>Dikarya</taxon>
        <taxon>Ascomycota</taxon>
        <taxon>Pezizomycotina</taxon>
        <taxon>Dothideomycetes</taxon>
        <taxon>Pleosporomycetidae</taxon>
        <taxon>Pleosporales</taxon>
        <taxon>Pleosporineae</taxon>
        <taxon>Pleosporaceae</taxon>
        <taxon>Alternaria</taxon>
        <taxon>Alternaria sect. Porri</taxon>
    </lineage>
</organism>
<feature type="compositionally biased region" description="Basic and acidic residues" evidence="1">
    <location>
        <begin position="122"/>
        <end position="158"/>
    </location>
</feature>
<reference evidence="3 4" key="1">
    <citation type="submission" date="2024-09" db="EMBL/GenBank/DDBJ databases">
        <title>T2T genomes of carrot and Alternaria dauci and their utility for understanding host-pathogen interaction during carrot leaf blight disease.</title>
        <authorList>
            <person name="Liu W."/>
            <person name="Xu S."/>
            <person name="Ou C."/>
            <person name="Liu X."/>
            <person name="Zhuang F."/>
            <person name="Deng X.W."/>
        </authorList>
    </citation>
    <scope>NUCLEOTIDE SEQUENCE [LARGE SCALE GENOMIC DNA]</scope>
    <source>
        <strain evidence="3 4">A2016</strain>
    </source>
</reference>
<feature type="compositionally biased region" description="Basic and acidic residues" evidence="1">
    <location>
        <begin position="199"/>
        <end position="230"/>
    </location>
</feature>
<evidence type="ECO:0000259" key="2">
    <source>
        <dbReference type="Pfam" id="PF11160"/>
    </source>
</evidence>
<dbReference type="Pfam" id="PF11160">
    <property type="entry name" value="Hva1_TUDOR"/>
    <property type="match status" value="1"/>
</dbReference>
<feature type="compositionally biased region" description="Polar residues" evidence="1">
    <location>
        <begin position="29"/>
        <end position="43"/>
    </location>
</feature>
<dbReference type="RefSeq" id="XP_069305838.1">
    <property type="nucleotide sequence ID" value="XM_069453270.1"/>
</dbReference>
<name>A0ABR3UHF6_9PLEO</name>
<feature type="region of interest" description="Disordered" evidence="1">
    <location>
        <begin position="29"/>
        <end position="274"/>
    </location>
</feature>
<dbReference type="Proteomes" id="UP001578633">
    <property type="component" value="Chromosome 6"/>
</dbReference>
<accession>A0ABR3UHF6</accession>
<evidence type="ECO:0000313" key="3">
    <source>
        <dbReference type="EMBL" id="KAL1795254.1"/>
    </source>
</evidence>
<dbReference type="GeneID" id="96087392"/>
<keyword evidence="4" id="KW-1185">Reference proteome</keyword>